<comment type="caution">
    <text evidence="3">The sequence shown here is derived from an EMBL/GenBank/DDBJ whole genome shotgun (WGS) entry which is preliminary data.</text>
</comment>
<evidence type="ECO:0000313" key="4">
    <source>
        <dbReference type="Proteomes" id="UP001153555"/>
    </source>
</evidence>
<accession>A0A9N7NH37</accession>
<name>A0A9N7NH37_STRHE</name>
<keyword evidence="1" id="KW-0677">Repeat</keyword>
<proteinExistence type="predicted"/>
<dbReference type="InterPro" id="IPR046960">
    <property type="entry name" value="PPR_At4g14850-like_plant"/>
</dbReference>
<dbReference type="GO" id="GO:0003723">
    <property type="term" value="F:RNA binding"/>
    <property type="evidence" value="ECO:0007669"/>
    <property type="project" value="InterPro"/>
</dbReference>
<gene>
    <name evidence="3" type="ORF">SHERM_02271</name>
</gene>
<evidence type="ECO:0000256" key="1">
    <source>
        <dbReference type="ARBA" id="ARBA00022737"/>
    </source>
</evidence>
<feature type="repeat" description="PPR" evidence="2">
    <location>
        <begin position="679"/>
        <end position="713"/>
    </location>
</feature>
<evidence type="ECO:0000256" key="2">
    <source>
        <dbReference type="PROSITE-ProRule" id="PRU00708"/>
    </source>
</evidence>
<dbReference type="Pfam" id="PF20431">
    <property type="entry name" value="E_motif"/>
    <property type="match status" value="1"/>
</dbReference>
<dbReference type="GO" id="GO:0009451">
    <property type="term" value="P:RNA modification"/>
    <property type="evidence" value="ECO:0007669"/>
    <property type="project" value="InterPro"/>
</dbReference>
<dbReference type="Gene3D" id="1.25.40.10">
    <property type="entry name" value="Tetratricopeptide repeat domain"/>
    <property type="match status" value="5"/>
</dbReference>
<dbReference type="Pfam" id="PF01535">
    <property type="entry name" value="PPR"/>
    <property type="match status" value="2"/>
</dbReference>
<feature type="repeat" description="PPR" evidence="2">
    <location>
        <begin position="542"/>
        <end position="576"/>
    </location>
</feature>
<dbReference type="PROSITE" id="PS51375">
    <property type="entry name" value="PPR"/>
    <property type="match status" value="5"/>
</dbReference>
<protein>
    <submittedName>
        <fullName evidence="3">Pentatricopeptide repeat-containing protein</fullName>
    </submittedName>
</protein>
<organism evidence="3 4">
    <name type="scientific">Striga hermonthica</name>
    <name type="common">Purple witchweed</name>
    <name type="synonym">Buchnera hermonthica</name>
    <dbReference type="NCBI Taxonomy" id="68872"/>
    <lineage>
        <taxon>Eukaryota</taxon>
        <taxon>Viridiplantae</taxon>
        <taxon>Streptophyta</taxon>
        <taxon>Embryophyta</taxon>
        <taxon>Tracheophyta</taxon>
        <taxon>Spermatophyta</taxon>
        <taxon>Magnoliopsida</taxon>
        <taxon>eudicotyledons</taxon>
        <taxon>Gunneridae</taxon>
        <taxon>Pentapetalae</taxon>
        <taxon>asterids</taxon>
        <taxon>lamiids</taxon>
        <taxon>Lamiales</taxon>
        <taxon>Orobanchaceae</taxon>
        <taxon>Buchnereae</taxon>
        <taxon>Striga</taxon>
    </lineage>
</organism>
<dbReference type="PANTHER" id="PTHR47926">
    <property type="entry name" value="PENTATRICOPEPTIDE REPEAT-CONTAINING PROTEIN"/>
    <property type="match status" value="1"/>
</dbReference>
<dbReference type="OrthoDB" id="185373at2759"/>
<dbReference type="Pfam" id="PF13041">
    <property type="entry name" value="PPR_2"/>
    <property type="match status" value="3"/>
</dbReference>
<reference evidence="3" key="1">
    <citation type="submission" date="2019-12" db="EMBL/GenBank/DDBJ databases">
        <authorList>
            <person name="Scholes J."/>
        </authorList>
    </citation>
    <scope>NUCLEOTIDE SEQUENCE</scope>
</reference>
<feature type="repeat" description="PPR" evidence="2">
    <location>
        <begin position="441"/>
        <end position="475"/>
    </location>
</feature>
<dbReference type="Proteomes" id="UP001153555">
    <property type="component" value="Unassembled WGS sequence"/>
</dbReference>
<dbReference type="InterPro" id="IPR011990">
    <property type="entry name" value="TPR-like_helical_dom_sf"/>
</dbReference>
<dbReference type="FunFam" id="1.25.40.10:FF:001093">
    <property type="entry name" value="Pentatricopeptide repeat-containing protein At2g34400"/>
    <property type="match status" value="1"/>
</dbReference>
<feature type="repeat" description="PPR" evidence="2">
    <location>
        <begin position="136"/>
        <end position="170"/>
    </location>
</feature>
<dbReference type="InterPro" id="IPR002885">
    <property type="entry name" value="PPR_rpt"/>
</dbReference>
<feature type="repeat" description="PPR" evidence="2">
    <location>
        <begin position="237"/>
        <end position="271"/>
    </location>
</feature>
<dbReference type="PANTHER" id="PTHR47926:SF395">
    <property type="entry name" value="TETRATRICOPEPTIDE-LIKE HELICAL DOMAIN, DYW DOMAIN PROTEIN-RELATED"/>
    <property type="match status" value="1"/>
</dbReference>
<keyword evidence="4" id="KW-1185">Reference proteome</keyword>
<dbReference type="AlphaFoldDB" id="A0A9N7NH37"/>
<dbReference type="FunFam" id="1.25.40.10:FF:000344">
    <property type="entry name" value="Pentatricopeptide repeat-containing protein"/>
    <property type="match status" value="2"/>
</dbReference>
<dbReference type="EMBL" id="CACSLK010028053">
    <property type="protein sequence ID" value="CAA0834449.1"/>
    <property type="molecule type" value="Genomic_DNA"/>
</dbReference>
<sequence length="809" mass="90551">MAIKLSAKLQYSGPFHDRDLFKPNVPNIKQARKSPATVAFHTLHKTNSIVGNKLFESGAEYGPFRKAVVQELVDRLHFCAEKGLLTGAGAIHGYVLKSNFDDYGLLVLLNHIMHAYSKCSDFTSAKLVFDFLPRKNAFSWSVIILGFNQQESFRDGLNYFHKMMDDGISPNGFAYSAVLQTCIGMDSVDLGGMVHANIIVRGFGSHVVVSTGLLNMYAKQGKVDEAYKVFNSMAEHNVVTWNTMISGLSANGLHLEAFDHFLKMKESGLVPDMYTFVGVLKAVGMLGDVDKGKQVHECILELGMMDNIVVGTSLIDMYSKCGHIHEARSAFMYVADSRANGPWNAMIGGYNLCNYSEQALLLFVEMCRKNIKADIYTYCSVFDAVAKLKCLRLVQEVHGVFLKSGCVSMDPSVENAILDAYSKCGLLEQVNKIFNNMTHRDIVSWTTLVSGYSQCSKWDDALVIFSRMRKEELTPNNFTLASVLTACANLGYLEYGRQIHGLVCKLGFETVNYIESCLIDMYAKGGGLKESEKVFARISLPDAVSMTAIISAYAYHGLAARALWHFKKMEQMNIKPSAVTLLCVISACSHAGLVEEGLHYYWSMDKDYGLVPQMEHYACVVDLLGRVGRVHEAYDFIMRMDLEPDEMVWQALLAACRIHGNAEIGEIAAEKILSLCLDNSSTYVLLSNTYTERGNFRDGSRLRKEMRDKGLRKEPGCSWISVKGRVHRFYAADKDHSSKRDIYAKLDELRQAVKDFGYCVELTFNFGRHCNFINCERLSVIYLRTLKRTGKAILTGKTSIKIAFRGEFA</sequence>
<dbReference type="NCBIfam" id="TIGR00756">
    <property type="entry name" value="PPR"/>
    <property type="match status" value="4"/>
</dbReference>
<dbReference type="InterPro" id="IPR046848">
    <property type="entry name" value="E_motif"/>
</dbReference>
<evidence type="ECO:0000313" key="3">
    <source>
        <dbReference type="EMBL" id="CAA0834449.1"/>
    </source>
</evidence>
<dbReference type="Pfam" id="PF13812">
    <property type="entry name" value="PPR_3"/>
    <property type="match status" value="1"/>
</dbReference>